<dbReference type="PANTHER" id="PTHR13600:SF21">
    <property type="entry name" value="LEUCINE CARBOXYL METHYLTRANSFERASE 1"/>
    <property type="match status" value="1"/>
</dbReference>
<dbReference type="VEuPathDB" id="FungiDB:GMDG_05439"/>
<keyword evidence="7 8" id="KW-0949">S-adenosyl-L-methionine</keyword>
<dbReference type="GO" id="GO:0018423">
    <property type="term" value="F:protein C-terminal leucine carboxyl O-methyltransferase activity"/>
    <property type="evidence" value="ECO:0007669"/>
    <property type="project" value="UniProtKB-EC"/>
</dbReference>
<keyword evidence="5 8" id="KW-0489">Methyltransferase</keyword>
<dbReference type="InterPro" id="IPR016651">
    <property type="entry name" value="LCMT1"/>
</dbReference>
<feature type="binding site" evidence="9">
    <location>
        <position position="92"/>
    </location>
    <ligand>
        <name>S-adenosyl-L-methionine</name>
        <dbReference type="ChEBI" id="CHEBI:59789"/>
    </ligand>
</feature>
<organism evidence="11">
    <name type="scientific">Pseudogymnoascus destructans</name>
    <dbReference type="NCBI Taxonomy" id="655981"/>
    <lineage>
        <taxon>Eukaryota</taxon>
        <taxon>Fungi</taxon>
        <taxon>Dikarya</taxon>
        <taxon>Ascomycota</taxon>
        <taxon>Pezizomycotina</taxon>
        <taxon>Leotiomycetes</taxon>
        <taxon>Thelebolales</taxon>
        <taxon>Thelebolaceae</taxon>
        <taxon>Pseudogymnoascus</taxon>
    </lineage>
</organism>
<comment type="similarity">
    <text evidence="2 8">Belongs to the methyltransferase superfamily. LCMT family.</text>
</comment>
<dbReference type="Pfam" id="PF04072">
    <property type="entry name" value="LCM"/>
    <property type="match status" value="1"/>
</dbReference>
<dbReference type="SUPFAM" id="SSF53335">
    <property type="entry name" value="S-adenosyl-L-methionine-dependent methyltransferases"/>
    <property type="match status" value="1"/>
</dbReference>
<dbReference type="Gene3D" id="3.40.50.150">
    <property type="entry name" value="Vaccinia Virus protein VP39"/>
    <property type="match status" value="1"/>
</dbReference>
<evidence type="ECO:0000256" key="4">
    <source>
        <dbReference type="ARBA" id="ARBA00017497"/>
    </source>
</evidence>
<evidence type="ECO:0000313" key="11">
    <source>
        <dbReference type="EMBL" id="OAF61433.1"/>
    </source>
</evidence>
<name>A0A177AJG6_9PEZI</name>
<feature type="binding site" evidence="9">
    <location>
        <position position="118"/>
    </location>
    <ligand>
        <name>S-adenosyl-L-methionine</name>
        <dbReference type="ChEBI" id="CHEBI:59789"/>
    </ligand>
</feature>
<dbReference type="PIRSF" id="PIRSF016305">
    <property type="entry name" value="LCM_mtfrase"/>
    <property type="match status" value="1"/>
</dbReference>
<dbReference type="OrthoDB" id="203237at2759"/>
<feature type="binding site" evidence="9">
    <location>
        <begin position="202"/>
        <end position="203"/>
    </location>
    <ligand>
        <name>S-adenosyl-L-methionine</name>
        <dbReference type="ChEBI" id="CHEBI:59789"/>
    </ligand>
</feature>
<dbReference type="InterPro" id="IPR029063">
    <property type="entry name" value="SAM-dependent_MTases_sf"/>
</dbReference>
<dbReference type="AlphaFoldDB" id="A0A177AJG6"/>
<proteinExistence type="inferred from homology"/>
<protein>
    <recommendedName>
        <fullName evidence="4 8">Leucine carboxyl methyltransferase 1</fullName>
        <ecNumber evidence="3 8">2.1.1.233</ecNumber>
    </recommendedName>
</protein>
<dbReference type="EC" id="2.1.1.233" evidence="3 8"/>
<comment type="function">
    <text evidence="8">Methylates the carboxyl group of the C-terminal leucine residue of protein phosphatase 2A catalytic subunits to form alpha-leucine ester residues.</text>
</comment>
<dbReference type="InterPro" id="IPR007213">
    <property type="entry name" value="Ppm1/Ppm2/Tcmp"/>
</dbReference>
<reference evidence="11" key="1">
    <citation type="submission" date="2016-03" db="EMBL/GenBank/DDBJ databases">
        <title>Updated assembly of Pseudogymnoascus destructans, the fungus causing white-nose syndrome of bats.</title>
        <authorList>
            <person name="Palmer J.M."/>
            <person name="Drees K.P."/>
            <person name="Foster J.T."/>
            <person name="Lindner D.L."/>
        </authorList>
    </citation>
    <scope>NUCLEOTIDE SEQUENCE [LARGE SCALE GENOMIC DNA]</scope>
    <source>
        <strain evidence="11">20631-21</strain>
    </source>
</reference>
<evidence type="ECO:0000256" key="2">
    <source>
        <dbReference type="ARBA" id="ARBA00010703"/>
    </source>
</evidence>
<sequence length="379" mass="42598">MAAPEIPNLLSMRGNRSRGAGRGRGGSSSTRGGGPDRDKMIRETDTDANGSRRSAVACGYLEDPYVSEFVADLGTDSPALRMPVINRGTYVRTIVIDRLIENFINAHPEQNVQVISLGAGTDTRYFRYLDRGHKDQILYHELDFPIISANKLAFINRSDKIGPPGSEFNSLRAVPDHDPEKKMWGYFTDVDKNAGYLFHPIDLRNLPAEIDNIRTDLPTLLVSECCLCYLAAEQADAVLNFFTSRIPTIGTVIYEPTSPTSAFGRVMTSNLAARNLAMPSISTYDSLDAQLERLRAAGLDMFQEGASISWLWDNWIEDAEKVRLGQMQMFDEEEEWQLLGRHYLVVWGAREQRETEGAFGGWDFLEGEEERRIRETGEE</sequence>
<evidence type="ECO:0000256" key="8">
    <source>
        <dbReference type="PIRNR" id="PIRNR016305"/>
    </source>
</evidence>
<evidence type="ECO:0000256" key="1">
    <source>
        <dbReference type="ARBA" id="ARBA00000724"/>
    </source>
</evidence>
<dbReference type="Proteomes" id="UP000077154">
    <property type="component" value="Unassembled WGS sequence"/>
</dbReference>
<evidence type="ECO:0000256" key="7">
    <source>
        <dbReference type="ARBA" id="ARBA00022691"/>
    </source>
</evidence>
<dbReference type="eggNOG" id="KOG2918">
    <property type="taxonomic scope" value="Eukaryota"/>
</dbReference>
<dbReference type="EMBL" id="KV441389">
    <property type="protein sequence ID" value="OAF61433.1"/>
    <property type="molecule type" value="Genomic_DNA"/>
</dbReference>
<evidence type="ECO:0000256" key="6">
    <source>
        <dbReference type="ARBA" id="ARBA00022679"/>
    </source>
</evidence>
<feature type="binding site" evidence="9">
    <location>
        <position position="224"/>
    </location>
    <ligand>
        <name>S-adenosyl-L-methionine</name>
        <dbReference type="ChEBI" id="CHEBI:59789"/>
    </ligand>
</feature>
<accession>A0A177AJG6</accession>
<dbReference type="GeneID" id="36285283"/>
<evidence type="ECO:0000256" key="9">
    <source>
        <dbReference type="PIRSR" id="PIRSR016305-1"/>
    </source>
</evidence>
<feature type="region of interest" description="Disordered" evidence="10">
    <location>
        <begin position="1"/>
        <end position="50"/>
    </location>
</feature>
<evidence type="ECO:0000256" key="10">
    <source>
        <dbReference type="SAM" id="MobiDB-lite"/>
    </source>
</evidence>
<evidence type="ECO:0000256" key="3">
    <source>
        <dbReference type="ARBA" id="ARBA00012834"/>
    </source>
</evidence>
<comment type="catalytic activity">
    <reaction evidence="1 8">
        <text>[phosphatase 2A protein]-C-terminal L-leucine + S-adenosyl-L-methionine = [phosphatase 2A protein]-C-terminal L-leucine methyl ester + S-adenosyl-L-homocysteine</text>
        <dbReference type="Rhea" id="RHEA:48544"/>
        <dbReference type="Rhea" id="RHEA-COMP:12134"/>
        <dbReference type="Rhea" id="RHEA-COMP:12135"/>
        <dbReference type="ChEBI" id="CHEBI:57856"/>
        <dbReference type="ChEBI" id="CHEBI:59789"/>
        <dbReference type="ChEBI" id="CHEBI:90516"/>
        <dbReference type="ChEBI" id="CHEBI:90517"/>
        <dbReference type="EC" id="2.1.1.233"/>
    </reaction>
</comment>
<dbReference type="RefSeq" id="XP_024326708.1">
    <property type="nucleotide sequence ID" value="XM_024465867.1"/>
</dbReference>
<feature type="compositionally biased region" description="Basic and acidic residues" evidence="10">
    <location>
        <begin position="34"/>
        <end position="45"/>
    </location>
</feature>
<gene>
    <name evidence="11" type="primary">PPM1</name>
    <name evidence="11" type="ORF">VC83_02199</name>
</gene>
<dbReference type="GO" id="GO:0032259">
    <property type="term" value="P:methylation"/>
    <property type="evidence" value="ECO:0007669"/>
    <property type="project" value="UniProtKB-KW"/>
</dbReference>
<dbReference type="PANTHER" id="PTHR13600">
    <property type="entry name" value="LEUCINE CARBOXYL METHYLTRANSFERASE"/>
    <property type="match status" value="1"/>
</dbReference>
<keyword evidence="6 8" id="KW-0808">Transferase</keyword>
<evidence type="ECO:0000256" key="5">
    <source>
        <dbReference type="ARBA" id="ARBA00022603"/>
    </source>
</evidence>